<dbReference type="PROSITE" id="PS51186">
    <property type="entry name" value="GNAT"/>
    <property type="match status" value="1"/>
</dbReference>
<keyword evidence="2" id="KW-0808">Transferase</keyword>
<reference evidence="2 3" key="1">
    <citation type="submission" date="2019-02" db="EMBL/GenBank/DDBJ databases">
        <title>Sequencing the genomes of 1000 actinobacteria strains.</title>
        <authorList>
            <person name="Klenk H.-P."/>
        </authorList>
    </citation>
    <scope>NUCLEOTIDE SEQUENCE [LARGE SCALE GENOMIC DNA]</scope>
    <source>
        <strain evidence="2 3">DSM 45612</strain>
    </source>
</reference>
<sequence length="181" mass="20280">MGHGHELRTERLRLRRWREADRAAFAQMNADPEVMEHFPAPLTRRDSDLLVDRIEAGFEQHGFGLWAIEVVTTGQFVGLTGLSVPGFEAHFIPAVEVGWRLARPAWGQGYATEAARAAIDYGFTRAALPMIVSFTAAINARSRAVMERLGMARDPADDFDHPDLPPGHRLRRHVLYRISPG</sequence>
<feature type="domain" description="N-acetyltransferase" evidence="1">
    <location>
        <begin position="12"/>
        <end position="171"/>
    </location>
</feature>
<dbReference type="SUPFAM" id="SSF55729">
    <property type="entry name" value="Acyl-CoA N-acyltransferases (Nat)"/>
    <property type="match status" value="1"/>
</dbReference>
<evidence type="ECO:0000313" key="3">
    <source>
        <dbReference type="Proteomes" id="UP000294114"/>
    </source>
</evidence>
<dbReference type="InterPro" id="IPR051531">
    <property type="entry name" value="N-acetyltransferase"/>
</dbReference>
<protein>
    <submittedName>
        <fullName evidence="2">Ribosomal-protein-alanine N-acetyltransferase</fullName>
    </submittedName>
</protein>
<dbReference type="RefSeq" id="WP_130337550.1">
    <property type="nucleotide sequence ID" value="NZ_SHLD01000001.1"/>
</dbReference>
<dbReference type="PANTHER" id="PTHR43792:SF1">
    <property type="entry name" value="N-ACETYLTRANSFERASE DOMAIN-CONTAINING PROTEIN"/>
    <property type="match status" value="1"/>
</dbReference>
<accession>A0A4Q8BGX0</accession>
<dbReference type="OrthoDB" id="3533156at2"/>
<evidence type="ECO:0000313" key="2">
    <source>
        <dbReference type="EMBL" id="RZU76711.1"/>
    </source>
</evidence>
<dbReference type="PANTHER" id="PTHR43792">
    <property type="entry name" value="GNAT FAMILY, PUTATIVE (AFU_ORTHOLOGUE AFUA_3G00765)-RELATED-RELATED"/>
    <property type="match status" value="1"/>
</dbReference>
<proteinExistence type="predicted"/>
<dbReference type="Proteomes" id="UP000294114">
    <property type="component" value="Unassembled WGS sequence"/>
</dbReference>
<name>A0A4Q8BGX0_9ACTN</name>
<comment type="caution">
    <text evidence="2">The sequence shown here is derived from an EMBL/GenBank/DDBJ whole genome shotgun (WGS) entry which is preliminary data.</text>
</comment>
<gene>
    <name evidence="2" type="ORF">EV384_5386</name>
</gene>
<dbReference type="GO" id="GO:0016747">
    <property type="term" value="F:acyltransferase activity, transferring groups other than amino-acyl groups"/>
    <property type="evidence" value="ECO:0007669"/>
    <property type="project" value="InterPro"/>
</dbReference>
<dbReference type="Pfam" id="PF13302">
    <property type="entry name" value="Acetyltransf_3"/>
    <property type="match status" value="1"/>
</dbReference>
<dbReference type="Gene3D" id="3.40.630.30">
    <property type="match status" value="1"/>
</dbReference>
<dbReference type="EMBL" id="SHLD01000001">
    <property type="protein sequence ID" value="RZU76711.1"/>
    <property type="molecule type" value="Genomic_DNA"/>
</dbReference>
<dbReference type="AlphaFoldDB" id="A0A4Q8BGX0"/>
<dbReference type="InterPro" id="IPR000182">
    <property type="entry name" value="GNAT_dom"/>
</dbReference>
<evidence type="ECO:0000259" key="1">
    <source>
        <dbReference type="PROSITE" id="PS51186"/>
    </source>
</evidence>
<organism evidence="2 3">
    <name type="scientific">Micromonospora kangleipakensis</name>
    <dbReference type="NCBI Taxonomy" id="1077942"/>
    <lineage>
        <taxon>Bacteria</taxon>
        <taxon>Bacillati</taxon>
        <taxon>Actinomycetota</taxon>
        <taxon>Actinomycetes</taxon>
        <taxon>Micromonosporales</taxon>
        <taxon>Micromonosporaceae</taxon>
        <taxon>Micromonospora</taxon>
    </lineage>
</organism>
<keyword evidence="3" id="KW-1185">Reference proteome</keyword>
<dbReference type="InterPro" id="IPR016181">
    <property type="entry name" value="Acyl_CoA_acyltransferase"/>
</dbReference>